<dbReference type="SUPFAM" id="SSF50985">
    <property type="entry name" value="RCC1/BLIP-II"/>
    <property type="match status" value="2"/>
</dbReference>
<dbReference type="SUPFAM" id="SSF57184">
    <property type="entry name" value="Growth factor receptor domain"/>
    <property type="match status" value="1"/>
</dbReference>
<feature type="transmembrane region" description="Helical" evidence="6">
    <location>
        <begin position="1845"/>
        <end position="1866"/>
    </location>
</feature>
<dbReference type="Pfam" id="PF24981">
    <property type="entry name" value="Beta-prop_ATRN-LZTR1"/>
    <property type="match status" value="1"/>
</dbReference>
<keyword evidence="2" id="KW-0677">Repeat</keyword>
<dbReference type="PROSITE" id="PS50012">
    <property type="entry name" value="RCC1_3"/>
    <property type="match status" value="5"/>
</dbReference>
<feature type="repeat" description="RCC1" evidence="4">
    <location>
        <begin position="243"/>
        <end position="300"/>
    </location>
</feature>
<dbReference type="Pfam" id="PF13540">
    <property type="entry name" value="RCC1_2"/>
    <property type="match status" value="5"/>
</dbReference>
<keyword evidence="6" id="KW-1133">Transmembrane helix</keyword>
<gene>
    <name evidence="8" type="primary">HERC4</name>
    <name evidence="8" type="ORF">SNAT2548_LOCUS21145</name>
</gene>
<dbReference type="InterPro" id="IPR009091">
    <property type="entry name" value="RCC1/BLIP-II"/>
</dbReference>
<dbReference type="GO" id="GO:0005085">
    <property type="term" value="F:guanyl-nucleotide exchange factor activity"/>
    <property type="evidence" value="ECO:0007669"/>
    <property type="project" value="TreeGrafter"/>
</dbReference>
<dbReference type="GO" id="GO:0005737">
    <property type="term" value="C:cytoplasm"/>
    <property type="evidence" value="ECO:0007669"/>
    <property type="project" value="TreeGrafter"/>
</dbReference>
<dbReference type="InterPro" id="IPR036772">
    <property type="entry name" value="SRCR-like_dom_sf"/>
</dbReference>
<dbReference type="SMART" id="SM00181">
    <property type="entry name" value="EGF"/>
    <property type="match status" value="3"/>
</dbReference>
<evidence type="ECO:0000256" key="5">
    <source>
        <dbReference type="SAM" id="MobiDB-lite"/>
    </source>
</evidence>
<dbReference type="EMBL" id="CAJNDS010002236">
    <property type="protein sequence ID" value="CAE7387732.1"/>
    <property type="molecule type" value="Genomic_DNA"/>
</dbReference>
<dbReference type="InterPro" id="IPR000742">
    <property type="entry name" value="EGF"/>
</dbReference>
<evidence type="ECO:0000313" key="9">
    <source>
        <dbReference type="Proteomes" id="UP000604046"/>
    </source>
</evidence>
<dbReference type="SMART" id="SM01411">
    <property type="entry name" value="Ephrin_rec_like"/>
    <property type="match status" value="5"/>
</dbReference>
<evidence type="ECO:0000256" key="3">
    <source>
        <dbReference type="ARBA" id="ARBA00023157"/>
    </source>
</evidence>
<dbReference type="Gene3D" id="2.120.10.80">
    <property type="entry name" value="Kelch-type beta propeller"/>
    <property type="match status" value="2"/>
</dbReference>
<dbReference type="InterPro" id="IPR009030">
    <property type="entry name" value="Growth_fac_rcpt_cys_sf"/>
</dbReference>
<dbReference type="PRINTS" id="PR00633">
    <property type="entry name" value="RCCNDNSATION"/>
</dbReference>
<dbReference type="InterPro" id="IPR015915">
    <property type="entry name" value="Kelch-typ_b-propeller"/>
</dbReference>
<keyword evidence="9" id="KW-1185">Reference proteome</keyword>
<dbReference type="PANTHER" id="PTHR45982">
    <property type="entry name" value="REGULATOR OF CHROMOSOME CONDENSATION"/>
    <property type="match status" value="1"/>
</dbReference>
<dbReference type="Pfam" id="PF07699">
    <property type="entry name" value="Ephrin_rec_like"/>
    <property type="match status" value="1"/>
</dbReference>
<dbReference type="PROSITE" id="PS50287">
    <property type="entry name" value="SRCR_2"/>
    <property type="match status" value="1"/>
</dbReference>
<dbReference type="Gene3D" id="3.10.250.10">
    <property type="entry name" value="SRCR-like domain"/>
    <property type="match status" value="1"/>
</dbReference>
<dbReference type="InterPro" id="IPR011641">
    <property type="entry name" value="Tyr-kin_ephrin_A/B_rcpt-like"/>
</dbReference>
<dbReference type="InterPro" id="IPR000408">
    <property type="entry name" value="Reg_chr_condens"/>
</dbReference>
<feature type="region of interest" description="Disordered" evidence="5">
    <location>
        <begin position="1767"/>
        <end position="1794"/>
    </location>
</feature>
<feature type="transmembrane region" description="Helical" evidence="6">
    <location>
        <begin position="1604"/>
        <end position="1631"/>
    </location>
</feature>
<keyword evidence="3" id="KW-1015">Disulfide bond</keyword>
<feature type="transmembrane region" description="Helical" evidence="6">
    <location>
        <begin position="2015"/>
        <end position="2034"/>
    </location>
</feature>
<feature type="transmembrane region" description="Helical" evidence="6">
    <location>
        <begin position="1983"/>
        <end position="2003"/>
    </location>
</feature>
<keyword evidence="6" id="KW-0472">Membrane</keyword>
<organism evidence="8 9">
    <name type="scientific">Symbiodinium natans</name>
    <dbReference type="NCBI Taxonomy" id="878477"/>
    <lineage>
        <taxon>Eukaryota</taxon>
        <taxon>Sar</taxon>
        <taxon>Alveolata</taxon>
        <taxon>Dinophyceae</taxon>
        <taxon>Suessiales</taxon>
        <taxon>Symbiodiniaceae</taxon>
        <taxon>Symbiodinium</taxon>
    </lineage>
</organism>
<dbReference type="GO" id="GO:0016020">
    <property type="term" value="C:membrane"/>
    <property type="evidence" value="ECO:0007669"/>
    <property type="project" value="InterPro"/>
</dbReference>
<dbReference type="SUPFAM" id="SSF56487">
    <property type="entry name" value="SRCR-like"/>
    <property type="match status" value="1"/>
</dbReference>
<dbReference type="Gene3D" id="2.10.50.10">
    <property type="entry name" value="Tumor Necrosis Factor Receptor, subunit A, domain 2"/>
    <property type="match status" value="3"/>
</dbReference>
<feature type="compositionally biased region" description="Acidic residues" evidence="5">
    <location>
        <begin position="2406"/>
        <end position="2420"/>
    </location>
</feature>
<comment type="caution">
    <text evidence="8">The sequence shown here is derived from an EMBL/GenBank/DDBJ whole genome shotgun (WGS) entry which is preliminary data.</text>
</comment>
<accession>A0A812QF87</accession>
<protein>
    <submittedName>
        <fullName evidence="8">HERC4 protein</fullName>
    </submittedName>
</protein>
<evidence type="ECO:0000256" key="1">
    <source>
        <dbReference type="ARBA" id="ARBA00022441"/>
    </source>
</evidence>
<dbReference type="InterPro" id="IPR051553">
    <property type="entry name" value="Ran_GTPase-activating"/>
</dbReference>
<evidence type="ECO:0000259" key="7">
    <source>
        <dbReference type="PROSITE" id="PS50287"/>
    </source>
</evidence>
<name>A0A812QF87_9DINO</name>
<evidence type="ECO:0000256" key="4">
    <source>
        <dbReference type="PROSITE-ProRule" id="PRU00235"/>
    </source>
</evidence>
<evidence type="ECO:0000313" key="8">
    <source>
        <dbReference type="EMBL" id="CAE7387732.1"/>
    </source>
</evidence>
<dbReference type="InterPro" id="IPR001190">
    <property type="entry name" value="SRCR"/>
</dbReference>
<dbReference type="OrthoDB" id="410989at2759"/>
<feature type="transmembrane region" description="Helical" evidence="6">
    <location>
        <begin position="1905"/>
        <end position="1929"/>
    </location>
</feature>
<keyword evidence="1" id="KW-0880">Kelch repeat</keyword>
<reference evidence="8" key="1">
    <citation type="submission" date="2021-02" db="EMBL/GenBank/DDBJ databases">
        <authorList>
            <person name="Dougan E. K."/>
            <person name="Rhodes N."/>
            <person name="Thang M."/>
            <person name="Chan C."/>
        </authorList>
    </citation>
    <scope>NUCLEOTIDE SEQUENCE</scope>
</reference>
<dbReference type="Proteomes" id="UP000604046">
    <property type="component" value="Unassembled WGS sequence"/>
</dbReference>
<keyword evidence="6" id="KW-0812">Transmembrane</keyword>
<dbReference type="InterPro" id="IPR056737">
    <property type="entry name" value="Beta-prop_ATRN-MKLN-like"/>
</dbReference>
<proteinExistence type="predicted"/>
<dbReference type="SUPFAM" id="SSF117281">
    <property type="entry name" value="Kelch motif"/>
    <property type="match status" value="2"/>
</dbReference>
<feature type="repeat" description="RCC1" evidence="4">
    <location>
        <begin position="301"/>
        <end position="359"/>
    </location>
</feature>
<feature type="region of interest" description="Disordered" evidence="5">
    <location>
        <begin position="2402"/>
        <end position="2430"/>
    </location>
</feature>
<dbReference type="PANTHER" id="PTHR45982:SF1">
    <property type="entry name" value="REGULATOR OF CHROMOSOME CONDENSATION"/>
    <property type="match status" value="1"/>
</dbReference>
<dbReference type="SMART" id="SM00202">
    <property type="entry name" value="SR"/>
    <property type="match status" value="1"/>
</dbReference>
<feature type="repeat" description="RCC1" evidence="4">
    <location>
        <begin position="183"/>
        <end position="242"/>
    </location>
</feature>
<feature type="repeat" description="RCC1" evidence="4">
    <location>
        <begin position="129"/>
        <end position="182"/>
    </location>
</feature>
<sequence>MWDQGILELQFLESEVWWSAWSREDKHLVKFITLPAGSESLRFVMQLRSTIQISYVHLHEARPFLTLAAGNAQTCALLSSTGQVKCFGGSASWTYHMGSDLPPVDLGPSAEALQVSCRAGHRCVLLRGGGVKCWGQGNTGQLGSGSSSAIGDGLDLRLVDLGGADAVQVVVGDLHSCALLEGGNATCWGYNHYGQLGQGDQEDRGDEPGELGSALPTIDLGHDFRVVALAAGASHTCALSDEGEVKCFGAGEYGQLGQGNPNSIGIAPGQMGEALPAISLGAPAMQITAGSGHSCALLKGGPIKCWGRNNLGQLGQGHVDNVGDEPGELAQMPAISLGEGVRATRVVSGYTHTCAILQDESLQCWGSNGWGQLGQGMVSTGVGTVAGDMGNALQRAMVGPHRVREVAAGSGHTCVLLSDDTTRCFGWNDFGQLGTGFSTMVTQASQLGLALVAAELFTPTPRDKWGGLRLHPSNGGFTSPSCGSWCSWYPPQYDGYSVGWLEVWNGGSWGLICDDGWFRASAAAAARDLGLAGGKSLVFDVGAGDFHMDEVHCTGLQLSGLGSARLRSKRGVQCDWEGWGEFTVPGPSARQGHSIVWHALKESALLFGGHASTRFEYFDDAWRYSWPSRSWSQVTVVGTGPGARFGHTAVWDSTTQAMLVYAGKQFETFKADLWRLADGATPHWHGLLPQNPPGARAEHTAIWDTATQTMLIFAGESGQALNDIHRYSMTDHAWSRCTDTSAPPPRSQHSAVWDSVTRSMLIFGGYTGDGQYLDDLHRYDSPHDRWTELLPVGTPSPRAGHAAAWDATTLSMFIFAGVANSSGNLAYASDLHRYSLLSDSWEKLPDTAGPSGRVDAAMVWDENSHALLTFGGRRAAYQGDLWRFLNLQSPSPHVEHCPVGRQCEFGEFGELGAVALRKSCAQAAVTELNLTAGVNGIDREPGTYRLCACNIAECNQVSDFEHPLSLVIVEGPLFGQEGKCFLNTSCTIPFRGVGISAADRVVARSNCGSEAEDAVEAEAAAFRQIDGSLSISSDLLSDAFVLSVLPNLPGPRTVEICWCPANRTCASEEDFAARLLRLHVGCPPGTYESQGACDECPADHVCLGGVGKQRCPYESSAPIGDLVQCNCSAGFYWSLDSCMACPFGSSTPLPGSRSSTDCQCLPSTEPKGSNCECRAGYGHEGSGCLLCEEGFYKPDVGNKPCSLCQNQRENTMTQKKGATSAAECHCRPGFEDRSGTCEPCPLGMFCNGTGEAFPCPVGATTIAEGAEMSEECVCQRGFYLFNHSFCKPCQEGFYKESLGNDAFCPQCPTNANGPLNSTSPLNCFCEAGFYAEVDVEQGFITRCVDCGALSDMNCAGGLEDFRLLNDTGRHALPLATEGFYQTGKAIAIKCRVKTQEGSSTCLGSELLRAACTVGEDGEDSDCPDDRLLGNRCAVNSQGMLCAECPPSFARDSFQAPCRECQETELAMAISLLLDVSAKAAVNFVVASMAATAAVRGSGKLHTSMIRMANQWLAACSVIGSFDLDQLRNIFMPETGGPSFEGGEVFPWPSWVRDAMRDFLEFFSLLRLQVSIHFAVQCFAEKRMLALFAGELGPGSVAKAKNTALGIYFLALPVLTTLASVMLSALAAYVLVPFAKRRGYSFNEADRRRKAKAKALRELHQSLVTLLESCGLSWEDVEDSGLVDVNLATLQQALETKEAPGRFLQRGVANSPQLLLKALQGLARRKGRRLKSQPPEATALSEVAERELAKSSDFSTFLERVLVDVRKPDEPEKFEEPEEPEEPREENAEAKAPKLARYEPLGSVRTVQTINLDRDLDVDAEMDSLDFGLFHTKPSPWQLIRESMPIVWIGLVSIWPVLLSGFLRLLWCVPFEVDEGKTSYRLLPNPDIVCESGSDESDAYGLPARIAVSGLMLWCIGIPLALVLRVLWLSDRQAPDTQRRYGYFIQGYEPQFWYWDLLVKRADVGLMMLFTYTAIIPASEAKLLLFPVLSGVQVIATAWLKPFINNQAEILDMLDVLLGTVRFILFSSVAALLILRPGEEATHVMAVLLLCMLVASFSYLLVHIVTQFLRHAAVQQPTGGTGMLAKLGWLQRAALRLVLPAFQQAAGENIEVSWSFEDSLLLAPISSSCVPIDATFRDDMRLKTWQTMRSLRAGMLRFGPAHQDAVILKATEDFTDFVLHQLDHRELHCEGMKHLCVLATANRNLPHSLAKSRVGKAWLLAVLDLVDVKHDKHPCTPEDLERAIGSLAQMPKEDASRLIQSVARVCAECAAGRQIKMFKADSKRLIAKICTEQVAENVAEHIAEQFAQRVRCQTAELEGRAYRAPPDEHNKATWAIDLRQLLVSEWDAAAEEENGANLQEGTAIRTSTAQGLETVDLSEGKEEEEQCMDTAAQALHQNMSDLLATQTDEDDLQDGLQDDASESSQKKIRSI</sequence>
<feature type="compositionally biased region" description="Acidic residues" evidence="5">
    <location>
        <begin position="1771"/>
        <end position="1783"/>
    </location>
</feature>
<feature type="transmembrane region" description="Helical" evidence="6">
    <location>
        <begin position="2040"/>
        <end position="2061"/>
    </location>
</feature>
<feature type="domain" description="SRCR" evidence="7">
    <location>
        <begin position="468"/>
        <end position="574"/>
    </location>
</feature>
<dbReference type="Gene3D" id="2.130.10.30">
    <property type="entry name" value="Regulator of chromosome condensation 1/beta-lactamase-inhibitor protein II"/>
    <property type="match status" value="2"/>
</dbReference>
<evidence type="ECO:0000256" key="6">
    <source>
        <dbReference type="SAM" id="Phobius"/>
    </source>
</evidence>
<feature type="repeat" description="RCC1" evidence="4">
    <location>
        <begin position="360"/>
        <end position="419"/>
    </location>
</feature>
<evidence type="ECO:0000256" key="2">
    <source>
        <dbReference type="ARBA" id="ARBA00022737"/>
    </source>
</evidence>